<dbReference type="InterPro" id="IPR015505">
    <property type="entry name" value="Coronin"/>
</dbReference>
<dbReference type="Gene3D" id="2.130.10.10">
    <property type="entry name" value="YVTN repeat-like/Quinoprotein amine dehydrogenase"/>
    <property type="match status" value="1"/>
</dbReference>
<dbReference type="PROSITE" id="PS50082">
    <property type="entry name" value="WD_REPEATS_2"/>
    <property type="match status" value="3"/>
</dbReference>
<keyword evidence="3 7" id="KW-0677">Repeat</keyword>
<reference evidence="10" key="2">
    <citation type="submission" date="2025-09" db="UniProtKB">
        <authorList>
            <consortium name="Ensembl"/>
        </authorList>
    </citation>
    <scope>IDENTIFICATION</scope>
</reference>
<dbReference type="InterPro" id="IPR015943">
    <property type="entry name" value="WD40/YVTN_repeat-like_dom_sf"/>
</dbReference>
<evidence type="ECO:0000256" key="6">
    <source>
        <dbReference type="PROSITE-ProRule" id="PRU00221"/>
    </source>
</evidence>
<dbReference type="InterPro" id="IPR001680">
    <property type="entry name" value="WD40_rpt"/>
</dbReference>
<protein>
    <recommendedName>
        <fullName evidence="7">Coronin</fullName>
    </recommendedName>
</protein>
<evidence type="ECO:0000256" key="1">
    <source>
        <dbReference type="ARBA" id="ARBA00009482"/>
    </source>
</evidence>
<sequence length="474" mass="53303">MSWHSMYKSSKFRHVYGKAGSREQCYEGIPITYSVHDSHFCAVNPKFLAVVTESAGGGAFLVIPLHKPGRIDPHHPKVCGHQGSVMDIRWSPFMDNIIASSSEDCTVRIWQIPDGGLRRNMTEALMILIGHIRRAGLIEWHPTCSGILLSAGYDCKILIWNLEEGVAVKMIDSHPDVILCMSFNTDGSLLATSCKDKKLCIIDPRSGKVLQEADCKSTRVNRVVFLGNLKRVLTTGVSRWNTRQIALWDQDLSAPITEEEIDGLSGVLFPFYDADTHMLYLAGKGDGNIRYYEVSPEKPFLQFLMEFRSPAPQKGLGVMPKRGVDVSECEIFRFYKLVTLKGLVEPISMIVPRRSETYQEDIFPMTAGTESALSAAEWLSGIDRGPLLISLKEAYKRPNPAGLRASKRVYSHGLVKVLPSTTYSMIVLSHKQLLKMVFKQQDEIRKLKDELGEKDERIRQLELELKNLRNTGSE</sequence>
<name>A0A673JF03_9TELE</name>
<dbReference type="Ensembl" id="ENSSRHT00000053885.1">
    <property type="protein sequence ID" value="ENSSRHP00000052411.1"/>
    <property type="gene ID" value="ENSSRHG00000026378.1"/>
</dbReference>
<proteinExistence type="inferred from homology"/>
<dbReference type="AlphaFoldDB" id="A0A673JF03"/>
<feature type="repeat" description="WD" evidence="6">
    <location>
        <begin position="78"/>
        <end position="120"/>
    </location>
</feature>
<dbReference type="InterPro" id="IPR019775">
    <property type="entry name" value="WD40_repeat_CS"/>
</dbReference>
<dbReference type="SMART" id="SM00320">
    <property type="entry name" value="WD40"/>
    <property type="match status" value="4"/>
</dbReference>
<dbReference type="FunFam" id="2.130.10.10:FF:000053">
    <property type="entry name" value="Coronin"/>
    <property type="match status" value="1"/>
</dbReference>
<feature type="repeat" description="WD" evidence="6">
    <location>
        <begin position="128"/>
        <end position="170"/>
    </location>
</feature>
<evidence type="ECO:0000259" key="9">
    <source>
        <dbReference type="SMART" id="SM01166"/>
    </source>
</evidence>
<dbReference type="InterPro" id="IPR015048">
    <property type="entry name" value="DUF1899"/>
</dbReference>
<evidence type="ECO:0000313" key="11">
    <source>
        <dbReference type="Proteomes" id="UP000472270"/>
    </source>
</evidence>
<dbReference type="GO" id="GO:0051015">
    <property type="term" value="F:actin filament binding"/>
    <property type="evidence" value="ECO:0007669"/>
    <property type="project" value="TreeGrafter"/>
</dbReference>
<keyword evidence="11" id="KW-1185">Reference proteome</keyword>
<evidence type="ECO:0000256" key="4">
    <source>
        <dbReference type="ARBA" id="ARBA00023054"/>
    </source>
</evidence>
<comment type="similarity">
    <text evidence="1 7">Belongs to the WD repeat coronin family.</text>
</comment>
<feature type="coiled-coil region" evidence="8">
    <location>
        <begin position="430"/>
        <end position="471"/>
    </location>
</feature>
<keyword evidence="5" id="KW-0009">Actin-binding</keyword>
<feature type="repeat" description="WD" evidence="6">
    <location>
        <begin position="171"/>
        <end position="212"/>
    </location>
</feature>
<dbReference type="PROSITE" id="PS00678">
    <property type="entry name" value="WD_REPEATS_1"/>
    <property type="match status" value="1"/>
</dbReference>
<dbReference type="SMART" id="SM01167">
    <property type="entry name" value="DUF1900"/>
    <property type="match status" value="1"/>
</dbReference>
<dbReference type="InterPro" id="IPR036322">
    <property type="entry name" value="WD40_repeat_dom_sf"/>
</dbReference>
<accession>A0A673JF03</accession>
<dbReference type="Proteomes" id="UP000472270">
    <property type="component" value="Unassembled WGS sequence"/>
</dbReference>
<evidence type="ECO:0000256" key="8">
    <source>
        <dbReference type="SAM" id="Coils"/>
    </source>
</evidence>
<dbReference type="Pfam" id="PF00400">
    <property type="entry name" value="WD40"/>
    <property type="match status" value="2"/>
</dbReference>
<keyword evidence="2 6" id="KW-0853">WD repeat</keyword>
<dbReference type="SUPFAM" id="SSF50978">
    <property type="entry name" value="WD40 repeat-like"/>
    <property type="match status" value="1"/>
</dbReference>
<dbReference type="PANTHER" id="PTHR10856">
    <property type="entry name" value="CORONIN"/>
    <property type="match status" value="1"/>
</dbReference>
<dbReference type="PROSITE" id="PS50294">
    <property type="entry name" value="WD_REPEATS_REGION"/>
    <property type="match status" value="1"/>
</dbReference>
<evidence type="ECO:0000256" key="7">
    <source>
        <dbReference type="RuleBase" id="RU280818"/>
    </source>
</evidence>
<dbReference type="SMART" id="SM01166">
    <property type="entry name" value="DUF1899"/>
    <property type="match status" value="1"/>
</dbReference>
<dbReference type="PANTHER" id="PTHR10856:SF17">
    <property type="entry name" value="CORONIN-2B"/>
    <property type="match status" value="1"/>
</dbReference>
<gene>
    <name evidence="10" type="primary">coro2bb</name>
</gene>
<evidence type="ECO:0000256" key="3">
    <source>
        <dbReference type="ARBA" id="ARBA00022737"/>
    </source>
</evidence>
<dbReference type="Pfam" id="PF16300">
    <property type="entry name" value="WD40_4"/>
    <property type="match status" value="1"/>
</dbReference>
<feature type="domain" description="DUF1899" evidence="9">
    <location>
        <begin position="6"/>
        <end position="69"/>
    </location>
</feature>
<organism evidence="10 11">
    <name type="scientific">Sinocyclocheilus rhinocerous</name>
    <dbReference type="NCBI Taxonomy" id="307959"/>
    <lineage>
        <taxon>Eukaryota</taxon>
        <taxon>Metazoa</taxon>
        <taxon>Chordata</taxon>
        <taxon>Craniata</taxon>
        <taxon>Vertebrata</taxon>
        <taxon>Euteleostomi</taxon>
        <taxon>Actinopterygii</taxon>
        <taxon>Neopterygii</taxon>
        <taxon>Teleostei</taxon>
        <taxon>Ostariophysi</taxon>
        <taxon>Cypriniformes</taxon>
        <taxon>Cyprinidae</taxon>
        <taxon>Cyprininae</taxon>
        <taxon>Sinocyclocheilus</taxon>
    </lineage>
</organism>
<reference evidence="10" key="1">
    <citation type="submission" date="2025-08" db="UniProtKB">
        <authorList>
            <consortium name="Ensembl"/>
        </authorList>
    </citation>
    <scope>IDENTIFICATION</scope>
</reference>
<evidence type="ECO:0000313" key="10">
    <source>
        <dbReference type="Ensembl" id="ENSSRHP00000052411.1"/>
    </source>
</evidence>
<keyword evidence="4 8" id="KW-0175">Coiled coil</keyword>
<evidence type="ECO:0000256" key="2">
    <source>
        <dbReference type="ARBA" id="ARBA00022574"/>
    </source>
</evidence>
<dbReference type="Pfam" id="PF08953">
    <property type="entry name" value="DUF1899"/>
    <property type="match status" value="1"/>
</dbReference>
<evidence type="ECO:0000256" key="5">
    <source>
        <dbReference type="ARBA" id="ARBA00023203"/>
    </source>
</evidence>